<comment type="caution">
    <text evidence="3">The sequence shown here is derived from an EMBL/GenBank/DDBJ whole genome shotgun (WGS) entry which is preliminary data.</text>
</comment>
<dbReference type="AlphaFoldDB" id="A0A8H4N817"/>
<dbReference type="PANTHER" id="PTHR43180">
    <property type="entry name" value="3-OXOACYL-(ACYL-CARRIER-PROTEIN) REDUCTASE (AFU_ORTHOLOGUE AFUA_6G11210)"/>
    <property type="match status" value="1"/>
</dbReference>
<reference evidence="3" key="1">
    <citation type="submission" date="2020-04" db="EMBL/GenBank/DDBJ databases">
        <title>Genome Assembly and Annotation of Botryosphaeria dothidea sdau 11-99, a Latent Pathogen of Apple Fruit Ring Rot in China.</title>
        <authorList>
            <person name="Yu C."/>
            <person name="Diao Y."/>
            <person name="Lu Q."/>
            <person name="Zhao J."/>
            <person name="Cui S."/>
            <person name="Peng C."/>
            <person name="He B."/>
            <person name="Liu H."/>
        </authorList>
    </citation>
    <scope>NUCLEOTIDE SEQUENCE [LARGE SCALE GENOMIC DNA]</scope>
    <source>
        <strain evidence="3">Sdau11-99</strain>
    </source>
</reference>
<dbReference type="Pfam" id="PF00106">
    <property type="entry name" value="adh_short"/>
    <property type="match status" value="1"/>
</dbReference>
<dbReference type="SUPFAM" id="SSF51735">
    <property type="entry name" value="NAD(P)-binding Rossmann-fold domains"/>
    <property type="match status" value="1"/>
</dbReference>
<comment type="similarity">
    <text evidence="1">Belongs to the short-chain dehydrogenases/reductases (SDR) family.</text>
</comment>
<organism evidence="3 4">
    <name type="scientific">Botryosphaeria dothidea</name>
    <dbReference type="NCBI Taxonomy" id="55169"/>
    <lineage>
        <taxon>Eukaryota</taxon>
        <taxon>Fungi</taxon>
        <taxon>Dikarya</taxon>
        <taxon>Ascomycota</taxon>
        <taxon>Pezizomycotina</taxon>
        <taxon>Dothideomycetes</taxon>
        <taxon>Dothideomycetes incertae sedis</taxon>
        <taxon>Botryosphaeriales</taxon>
        <taxon>Botryosphaeriaceae</taxon>
        <taxon>Botryosphaeria</taxon>
    </lineage>
</organism>
<keyword evidence="4" id="KW-1185">Reference proteome</keyword>
<evidence type="ECO:0000313" key="3">
    <source>
        <dbReference type="EMBL" id="KAF4312505.1"/>
    </source>
</evidence>
<accession>A0A8H4N817</accession>
<dbReference type="PANTHER" id="PTHR43180:SF10">
    <property type="entry name" value="NAD(P)-BINDING PROTEIN"/>
    <property type="match status" value="1"/>
</dbReference>
<dbReference type="OrthoDB" id="37659at2759"/>
<keyword evidence="2" id="KW-0560">Oxidoreductase</keyword>
<protein>
    <submittedName>
        <fullName evidence="3">Short-chain dehydrogenase/reductase SDR</fullName>
    </submittedName>
</protein>
<dbReference type="PRINTS" id="PR00081">
    <property type="entry name" value="GDHRDH"/>
</dbReference>
<dbReference type="InterPro" id="IPR036291">
    <property type="entry name" value="NAD(P)-bd_dom_sf"/>
</dbReference>
<dbReference type="Proteomes" id="UP000572817">
    <property type="component" value="Unassembled WGS sequence"/>
</dbReference>
<evidence type="ECO:0000256" key="2">
    <source>
        <dbReference type="ARBA" id="ARBA00023002"/>
    </source>
</evidence>
<name>A0A8H4N817_9PEZI</name>
<evidence type="ECO:0000313" key="4">
    <source>
        <dbReference type="Proteomes" id="UP000572817"/>
    </source>
</evidence>
<dbReference type="EMBL" id="WWBZ02000002">
    <property type="protein sequence ID" value="KAF4312505.1"/>
    <property type="molecule type" value="Genomic_DNA"/>
</dbReference>
<gene>
    <name evidence="3" type="ORF">GTA08_BOTSDO11933</name>
</gene>
<dbReference type="Gene3D" id="3.40.50.720">
    <property type="entry name" value="NAD(P)-binding Rossmann-like Domain"/>
    <property type="match status" value="1"/>
</dbReference>
<sequence length="286" mass="31119">MTSLNVDNQDLSNFKDKVVLITGGASGIGLATALLAEQQGAKVVVGDINPLQSDKDIEGKNILYVPLDVTSWASQSSFFKKAYELHGKIDHVFANAGLAPKRNILDEDLDEAGELKQPNYHIIDVNQKGAMDTTFLALHYLKKQASGGVVPFPELDYSVSKHAVFGFVRSVDYNMSRSHPKIRCNAVAPCWTETGIVPAALAQLGAVVQQPSAVAQAVALLMTDESRRGQTVFTHGGKSWEIGELLYETIVQKLPFVPTPELMGVFDKMKDWAEYDEAQKAGAKQG</sequence>
<proteinExistence type="inferred from homology"/>
<evidence type="ECO:0000256" key="1">
    <source>
        <dbReference type="ARBA" id="ARBA00006484"/>
    </source>
</evidence>
<dbReference type="InterPro" id="IPR002347">
    <property type="entry name" value="SDR_fam"/>
</dbReference>
<dbReference type="GO" id="GO:0016491">
    <property type="term" value="F:oxidoreductase activity"/>
    <property type="evidence" value="ECO:0007669"/>
    <property type="project" value="UniProtKB-KW"/>
</dbReference>